<dbReference type="InterPro" id="IPR011864">
    <property type="entry name" value="Phosphate_PstC"/>
</dbReference>
<name>Q3ATA2_CHLCH</name>
<evidence type="ECO:0000256" key="6">
    <source>
        <dbReference type="RuleBase" id="RU363054"/>
    </source>
</evidence>
<feature type="transmembrane region" description="Helical" evidence="5">
    <location>
        <begin position="47"/>
        <end position="68"/>
    </location>
</feature>
<feature type="domain" description="ABC transmembrane type-1" evidence="7">
    <location>
        <begin position="186"/>
        <end position="402"/>
    </location>
</feature>
<feature type="transmembrane region" description="Helical" evidence="5">
    <location>
        <begin position="74"/>
        <end position="95"/>
    </location>
</feature>
<feature type="transmembrane region" description="Helical" evidence="5">
    <location>
        <begin position="190"/>
        <end position="217"/>
    </location>
</feature>
<evidence type="ECO:0000259" key="7">
    <source>
        <dbReference type="PROSITE" id="PS50928"/>
    </source>
</evidence>
<dbReference type="PANTHER" id="PTHR42727">
    <property type="entry name" value="PHOSPHATE TRANSPORT SYSTEM PERMEASE PROTEIN"/>
    <property type="match status" value="1"/>
</dbReference>
<evidence type="ECO:0000256" key="1">
    <source>
        <dbReference type="ARBA" id="ARBA00004651"/>
    </source>
</evidence>
<dbReference type="PANTHER" id="PTHR42727:SF1">
    <property type="entry name" value="PHOSPHATE TRANSPORT SYSTEM PERMEASE"/>
    <property type="match status" value="1"/>
</dbReference>
<feature type="transmembrane region" description="Helical" evidence="5">
    <location>
        <begin position="6"/>
        <end position="26"/>
    </location>
</feature>
<sequence length="414" mass="44029">MVLTTTVIYGILAGLIPLSWIAYRIGSGKAIGFEKTATLHSRPAMHGWYVVATTALPSMLVLVVFALLHVTKLYQAPAILLFAALFVVVAGGFFLGVRTLSPSLRARNHVESVAEWVLIAASCISILTTVGIVFSIVFEAIHFFQLVGFWNFLTGTSWNPDTAFLEGAGRSGDESAKAQFGSVPVFAGTFLITFLALLVAVPVGLYSAIYLSAYASYHFRQVVKPVLEILAGIPTVVYGFFATITVSPLIVEAAEFFGLEASYTNALSPGIVMGIMIIPLVSSLSDDVINAVPQSLREGSLALGMTVSETMKNVILPAALPGVVSAVLLAMSRAIGETMIVVMAAGLDANLTLNPLEGVTTVTVRIVDALTGDQEFNSPATLSAYGLGFVLLIVTLILNVGSSVVVRRFRERYE</sequence>
<proteinExistence type="inferred from homology"/>
<feature type="transmembrane region" description="Helical" evidence="5">
    <location>
        <begin position="229"/>
        <end position="251"/>
    </location>
</feature>
<keyword evidence="3 5" id="KW-1133">Transmembrane helix</keyword>
<keyword evidence="2 5" id="KW-0812">Transmembrane</keyword>
<dbReference type="PROSITE" id="PS50928">
    <property type="entry name" value="ABC_TM1"/>
    <property type="match status" value="1"/>
</dbReference>
<dbReference type="STRING" id="340177.Cag_0500"/>
<comment type="function">
    <text evidence="6">Part of the binding-protein-dependent transport system for phosphate; probably responsible for the translocation of the substrate across the membrane.</text>
</comment>
<dbReference type="GO" id="GO:0005886">
    <property type="term" value="C:plasma membrane"/>
    <property type="evidence" value="ECO:0007669"/>
    <property type="project" value="UniProtKB-SubCell"/>
</dbReference>
<reference evidence="8" key="1">
    <citation type="submission" date="2005-08" db="EMBL/GenBank/DDBJ databases">
        <title>Complete sequence of Chlorobium chlorochromatii CaD3.</title>
        <authorList>
            <person name="Copeland A."/>
            <person name="Lucas S."/>
            <person name="Lapidus A."/>
            <person name="Barry K."/>
            <person name="Detter J.C."/>
            <person name="Glavina T."/>
            <person name="Hammon N."/>
            <person name="Israni S."/>
            <person name="Pitluck S."/>
            <person name="Bryant D."/>
            <person name="Schmutz J."/>
            <person name="Larimer F."/>
            <person name="Land M."/>
            <person name="Kyrpides N."/>
            <person name="Ivanova N."/>
            <person name="Richardson P."/>
        </authorList>
    </citation>
    <scope>NUCLEOTIDE SEQUENCE [LARGE SCALE GENOMIC DNA]</scope>
    <source>
        <strain evidence="8">CaD3</strain>
    </source>
</reference>
<feature type="transmembrane region" description="Helical" evidence="5">
    <location>
        <begin position="116"/>
        <end position="144"/>
    </location>
</feature>
<feature type="transmembrane region" description="Helical" evidence="5">
    <location>
        <begin position="271"/>
        <end position="293"/>
    </location>
</feature>
<comment type="similarity">
    <text evidence="6">Belongs to the binding-protein-dependent transport system permease family. CysTW subfamily.</text>
</comment>
<organism evidence="8">
    <name type="scientific">Chlorobium chlorochromatii (strain CaD3)</name>
    <dbReference type="NCBI Taxonomy" id="340177"/>
    <lineage>
        <taxon>Bacteria</taxon>
        <taxon>Pseudomonadati</taxon>
        <taxon>Chlorobiota</taxon>
        <taxon>Chlorobiia</taxon>
        <taxon>Chlorobiales</taxon>
        <taxon>Chlorobiaceae</taxon>
        <taxon>Chlorobium/Pelodictyon group</taxon>
        <taxon>Chlorobium</taxon>
    </lineage>
</organism>
<dbReference type="Pfam" id="PF12501">
    <property type="entry name" value="DUF3708"/>
    <property type="match status" value="1"/>
</dbReference>
<keyword evidence="5" id="KW-0813">Transport</keyword>
<evidence type="ECO:0000313" key="8">
    <source>
        <dbReference type="EMBL" id="ABB27773.1"/>
    </source>
</evidence>
<dbReference type="KEGG" id="cch:Cag_0500"/>
<dbReference type="eggNOG" id="COG0573">
    <property type="taxonomic scope" value="Bacteria"/>
</dbReference>
<dbReference type="GO" id="GO:0006817">
    <property type="term" value="P:phosphate ion transport"/>
    <property type="evidence" value="ECO:0007669"/>
    <property type="project" value="UniProtKB-KW"/>
</dbReference>
<gene>
    <name evidence="8" type="ordered locus">Cag_0500</name>
</gene>
<feature type="transmembrane region" description="Helical" evidence="5">
    <location>
        <begin position="384"/>
        <end position="406"/>
    </location>
</feature>
<dbReference type="InterPro" id="IPR000515">
    <property type="entry name" value="MetI-like"/>
</dbReference>
<feature type="transmembrane region" description="Helical" evidence="5">
    <location>
        <begin position="314"/>
        <end position="335"/>
    </location>
</feature>
<keyword evidence="6" id="KW-0592">Phosphate transport</keyword>
<comment type="subcellular location">
    <subcellularLocation>
        <location evidence="1 5">Cell membrane</location>
        <topology evidence="1 5">Multi-pass membrane protein</topology>
    </subcellularLocation>
</comment>
<dbReference type="AlphaFoldDB" id="Q3ATA2"/>
<dbReference type="InterPro" id="IPR035906">
    <property type="entry name" value="MetI-like_sf"/>
</dbReference>
<keyword evidence="6" id="KW-1003">Cell membrane</keyword>
<evidence type="ECO:0000256" key="3">
    <source>
        <dbReference type="ARBA" id="ARBA00022989"/>
    </source>
</evidence>
<dbReference type="GO" id="GO:0005315">
    <property type="term" value="F:phosphate transmembrane transporter activity"/>
    <property type="evidence" value="ECO:0007669"/>
    <property type="project" value="InterPro"/>
</dbReference>
<evidence type="ECO:0000256" key="5">
    <source>
        <dbReference type="RuleBase" id="RU363032"/>
    </source>
</evidence>
<keyword evidence="4 5" id="KW-0472">Membrane</keyword>
<evidence type="ECO:0000256" key="4">
    <source>
        <dbReference type="ARBA" id="ARBA00023136"/>
    </source>
</evidence>
<dbReference type="HOGENOM" id="CLU_033621_1_1_10"/>
<protein>
    <recommendedName>
        <fullName evidence="6">Phosphate transport system permease protein</fullName>
    </recommendedName>
</protein>
<accession>Q3ATA2</accession>
<dbReference type="EMBL" id="CP000108">
    <property type="protein sequence ID" value="ABB27773.1"/>
    <property type="molecule type" value="Genomic_DNA"/>
</dbReference>
<comment type="caution">
    <text evidence="6">Lacks conserved residue(s) required for the propagation of feature annotation.</text>
</comment>
<dbReference type="Gene3D" id="1.10.3720.10">
    <property type="entry name" value="MetI-like"/>
    <property type="match status" value="1"/>
</dbReference>
<dbReference type="CDD" id="cd06261">
    <property type="entry name" value="TM_PBP2"/>
    <property type="match status" value="1"/>
</dbReference>
<dbReference type="InterPro" id="IPR022182">
    <property type="entry name" value="PstC_N"/>
</dbReference>
<dbReference type="NCBIfam" id="TIGR02138">
    <property type="entry name" value="phosphate_pstC"/>
    <property type="match status" value="1"/>
</dbReference>
<dbReference type="Pfam" id="PF00528">
    <property type="entry name" value="BPD_transp_1"/>
    <property type="match status" value="1"/>
</dbReference>
<dbReference type="SUPFAM" id="SSF161098">
    <property type="entry name" value="MetI-like"/>
    <property type="match status" value="1"/>
</dbReference>
<evidence type="ECO:0000256" key="2">
    <source>
        <dbReference type="ARBA" id="ARBA00022692"/>
    </source>
</evidence>